<reference evidence="2" key="1">
    <citation type="submission" date="2021-01" db="EMBL/GenBank/DDBJ databases">
        <authorList>
            <person name="Corre E."/>
            <person name="Pelletier E."/>
            <person name="Niang G."/>
            <person name="Scheremetjew M."/>
            <person name="Finn R."/>
            <person name="Kale V."/>
            <person name="Holt S."/>
            <person name="Cochrane G."/>
            <person name="Meng A."/>
            <person name="Brown T."/>
            <person name="Cohen L."/>
        </authorList>
    </citation>
    <scope>NUCLEOTIDE SEQUENCE</scope>
    <source>
        <strain evidence="2">PLY182g</strain>
    </source>
</reference>
<organism evidence="2">
    <name type="scientific">Coccolithus braarudii</name>
    <dbReference type="NCBI Taxonomy" id="221442"/>
    <lineage>
        <taxon>Eukaryota</taxon>
        <taxon>Haptista</taxon>
        <taxon>Haptophyta</taxon>
        <taxon>Prymnesiophyceae</taxon>
        <taxon>Coccolithales</taxon>
        <taxon>Coccolithaceae</taxon>
        <taxon>Coccolithus</taxon>
    </lineage>
</organism>
<name>A0A7S0Q7Q9_9EUKA</name>
<feature type="region of interest" description="Disordered" evidence="1">
    <location>
        <begin position="94"/>
        <end position="115"/>
    </location>
</feature>
<accession>A0A7S0Q7Q9</accession>
<sequence length="266" mass="28316">MTELSEEVIQEWLRLHLVVRSAAVLPHEPPKTIGGLQCRLWCKGCAVRSSGIENVQFLTATRTTLTACLPELEKKLSKHGVDCEARVAATKAAAEQQQSSGAGSSRAGSSGTAEDVPPDALCAMTELASAETRAKAANEAALGVRLQNGESALKVQRWFHRTDDDASGCTFIEWDLKKDSALGAPPVAMIINSCKKCAVFGVEKFKKVTPPPLDLGAAGRTRGGGARVRQLEGVVQDLDQVRYIFNPETDEVARDACIACGAATPT</sequence>
<dbReference type="EMBL" id="HBEY01052826">
    <property type="protein sequence ID" value="CAD8622037.1"/>
    <property type="molecule type" value="Transcribed_RNA"/>
</dbReference>
<evidence type="ECO:0000256" key="1">
    <source>
        <dbReference type="SAM" id="MobiDB-lite"/>
    </source>
</evidence>
<feature type="compositionally biased region" description="Low complexity" evidence="1">
    <location>
        <begin position="94"/>
        <end position="113"/>
    </location>
</feature>
<protein>
    <submittedName>
        <fullName evidence="2">Uncharacterized protein</fullName>
    </submittedName>
</protein>
<proteinExistence type="predicted"/>
<evidence type="ECO:0000313" key="2">
    <source>
        <dbReference type="EMBL" id="CAD8622037.1"/>
    </source>
</evidence>
<gene>
    <name evidence="2" type="ORF">CPEL01642_LOCUS25420</name>
</gene>
<dbReference type="AlphaFoldDB" id="A0A7S0Q7Q9"/>